<evidence type="ECO:0000313" key="2">
    <source>
        <dbReference type="Proteomes" id="UP000667802"/>
    </source>
</evidence>
<reference evidence="2" key="1">
    <citation type="journal article" date="2021" name="Science">
        <title>Hunting the eagle killer: A cyanobacterial neurotoxin causes vacuolar myelinopathy.</title>
        <authorList>
            <person name="Breinlinger S."/>
            <person name="Phillips T.J."/>
            <person name="Haram B.N."/>
            <person name="Mares J."/>
            <person name="Martinez Yerena J.A."/>
            <person name="Hrouzek P."/>
            <person name="Sobotka R."/>
            <person name="Henderson W.M."/>
            <person name="Schmieder P."/>
            <person name="Williams S.M."/>
            <person name="Lauderdale J.D."/>
            <person name="Wilde H.D."/>
            <person name="Gerrin W."/>
            <person name="Kust A."/>
            <person name="Washington J.W."/>
            <person name="Wagner C."/>
            <person name="Geier B."/>
            <person name="Liebeke M."/>
            <person name="Enke H."/>
            <person name="Niedermeyer T.H.J."/>
            <person name="Wilde S.B."/>
        </authorList>
    </citation>
    <scope>NUCLEOTIDE SEQUENCE [LARGE SCALE GENOMIC DNA]</scope>
    <source>
        <strain evidence="2">Thurmond2011</strain>
    </source>
</reference>
<evidence type="ECO:0000313" key="1">
    <source>
        <dbReference type="EMBL" id="MDR9895547.1"/>
    </source>
</evidence>
<dbReference type="AlphaFoldDB" id="A0AAP5M9A8"/>
<comment type="caution">
    <text evidence="1">The sequence shown here is derived from an EMBL/GenBank/DDBJ whole genome shotgun (WGS) entry which is preliminary data.</text>
</comment>
<name>A0AAP5M9A8_9CYAN</name>
<proteinExistence type="predicted"/>
<accession>A0AAP5M9A8</accession>
<dbReference type="RefSeq" id="WP_208353926.1">
    <property type="nucleotide sequence ID" value="NZ_JAALHA020000005.1"/>
</dbReference>
<gene>
    <name evidence="1" type="ORF">G7B40_013360</name>
</gene>
<organism evidence="1 2">
    <name type="scientific">Aetokthonos hydrillicola Thurmond2011</name>
    <dbReference type="NCBI Taxonomy" id="2712845"/>
    <lineage>
        <taxon>Bacteria</taxon>
        <taxon>Bacillati</taxon>
        <taxon>Cyanobacteriota</taxon>
        <taxon>Cyanophyceae</taxon>
        <taxon>Nostocales</taxon>
        <taxon>Hapalosiphonaceae</taxon>
        <taxon>Aetokthonos</taxon>
    </lineage>
</organism>
<dbReference type="EMBL" id="JAALHA020000005">
    <property type="protein sequence ID" value="MDR9895547.1"/>
    <property type="molecule type" value="Genomic_DNA"/>
</dbReference>
<dbReference type="Proteomes" id="UP000667802">
    <property type="component" value="Unassembled WGS sequence"/>
</dbReference>
<protein>
    <submittedName>
        <fullName evidence="1">Uncharacterized protein</fullName>
    </submittedName>
</protein>
<keyword evidence="2" id="KW-1185">Reference proteome</keyword>
<sequence length="140" mass="16067">MAFLLLLGYLLGRNQVYVGNTAEQGESLSWSETVIQDKKLLLEIRGRINPTEREIVDRICLLSVINSRSFYLNGVESKKDNSCQDNSTVNLQKDGNWKFEHTFSNPQRRIIRIEKIYKEKSSPGSDSYIDFSFGRSIGQN</sequence>